<evidence type="ECO:0000313" key="2">
    <source>
        <dbReference type="EMBL" id="KYJ86593.1"/>
    </source>
</evidence>
<evidence type="ECO:0000259" key="1">
    <source>
        <dbReference type="Pfam" id="PF13470"/>
    </source>
</evidence>
<dbReference type="CDD" id="cd09854">
    <property type="entry name" value="PIN_VapC-like"/>
    <property type="match status" value="1"/>
</dbReference>
<sequence length="147" mass="16900">MTIKKVFFDANIFNDIFDASRSTHAVSKQSFALALEHNMKLCTSCDIATNIYYITAKYTTRDNALSALESVKKMAMIIPFGEKELSETISLMRKDSDYKDFEDTIQYIMALKEKCDVIVTNNKYFVSKEIECMTSEAFVKRLKLELP</sequence>
<dbReference type="InterPro" id="IPR002716">
    <property type="entry name" value="PIN_dom"/>
</dbReference>
<accession>A0A151CH59</accession>
<reference evidence="2 3" key="1">
    <citation type="submission" date="2015-11" db="EMBL/GenBank/DDBJ databases">
        <title>Draft genome of Sulfurovum riftiae 1812E, a member of the Epsilonproteobacteria isolated from the tube of the deep-sea hydrothermal vent tubewom Riftia pachyptila.</title>
        <authorList>
            <person name="Vetriani C."/>
            <person name="Giovannelli D."/>
        </authorList>
    </citation>
    <scope>NUCLEOTIDE SEQUENCE [LARGE SCALE GENOMIC DNA]</scope>
    <source>
        <strain evidence="2 3">1812E</strain>
    </source>
</reference>
<dbReference type="SUPFAM" id="SSF88723">
    <property type="entry name" value="PIN domain-like"/>
    <property type="match status" value="1"/>
</dbReference>
<dbReference type="AlphaFoldDB" id="A0A151CH59"/>
<comment type="caution">
    <text evidence="2">The sequence shown here is derived from an EMBL/GenBank/DDBJ whole genome shotgun (WGS) entry which is preliminary data.</text>
</comment>
<organism evidence="2 3">
    <name type="scientific">Sulfurovum riftiae</name>
    <dbReference type="NCBI Taxonomy" id="1630136"/>
    <lineage>
        <taxon>Bacteria</taxon>
        <taxon>Pseudomonadati</taxon>
        <taxon>Campylobacterota</taxon>
        <taxon>Epsilonproteobacteria</taxon>
        <taxon>Campylobacterales</taxon>
        <taxon>Sulfurovaceae</taxon>
        <taxon>Sulfurovum</taxon>
    </lineage>
</organism>
<proteinExistence type="predicted"/>
<dbReference type="STRING" id="1630136.AS592_07270"/>
<feature type="domain" description="PIN" evidence="1">
    <location>
        <begin position="5"/>
        <end position="123"/>
    </location>
</feature>
<dbReference type="OrthoDB" id="5373272at2"/>
<dbReference type="Proteomes" id="UP000075359">
    <property type="component" value="Unassembled WGS sequence"/>
</dbReference>
<protein>
    <recommendedName>
        <fullName evidence="1">PIN domain-containing protein</fullName>
    </recommendedName>
</protein>
<gene>
    <name evidence="2" type="ORF">AS592_07270</name>
</gene>
<dbReference type="Pfam" id="PF13470">
    <property type="entry name" value="PIN_3"/>
    <property type="match status" value="1"/>
</dbReference>
<dbReference type="RefSeq" id="WP_067330941.1">
    <property type="nucleotide sequence ID" value="NZ_LNKT01000023.1"/>
</dbReference>
<dbReference type="EMBL" id="LNKT01000023">
    <property type="protein sequence ID" value="KYJ86593.1"/>
    <property type="molecule type" value="Genomic_DNA"/>
</dbReference>
<dbReference type="InterPro" id="IPR029060">
    <property type="entry name" value="PIN-like_dom_sf"/>
</dbReference>
<evidence type="ECO:0000313" key="3">
    <source>
        <dbReference type="Proteomes" id="UP000075359"/>
    </source>
</evidence>
<keyword evidence="3" id="KW-1185">Reference proteome</keyword>
<dbReference type="Gene3D" id="3.40.50.1010">
    <property type="entry name" value="5'-nuclease"/>
    <property type="match status" value="1"/>
</dbReference>
<name>A0A151CH59_9BACT</name>